<dbReference type="InterPro" id="IPR013149">
    <property type="entry name" value="ADH-like_C"/>
</dbReference>
<dbReference type="GO" id="GO:0016491">
    <property type="term" value="F:oxidoreductase activity"/>
    <property type="evidence" value="ECO:0007669"/>
    <property type="project" value="InterPro"/>
</dbReference>
<dbReference type="InterPro" id="IPR020843">
    <property type="entry name" value="ER"/>
</dbReference>
<dbReference type="InterPro" id="IPR011032">
    <property type="entry name" value="GroES-like_sf"/>
</dbReference>
<dbReference type="SUPFAM" id="SSF50129">
    <property type="entry name" value="GroES-like"/>
    <property type="match status" value="1"/>
</dbReference>
<dbReference type="Gene3D" id="3.90.180.10">
    <property type="entry name" value="Medium-chain alcohol dehydrogenases, catalytic domain"/>
    <property type="match status" value="1"/>
</dbReference>
<protein>
    <submittedName>
        <fullName evidence="2">NAD-P-binding protein</fullName>
    </submittedName>
</protein>
<dbReference type="AlphaFoldDB" id="A0AAD6ZSX4"/>
<comment type="caution">
    <text evidence="2">The sequence shown here is derived from an EMBL/GenBank/DDBJ whole genome shotgun (WGS) entry which is preliminary data.</text>
</comment>
<dbReference type="InterPro" id="IPR052711">
    <property type="entry name" value="Zinc_ADH-like"/>
</dbReference>
<feature type="domain" description="Enoyl reductase (ER)" evidence="1">
    <location>
        <begin position="39"/>
        <end position="359"/>
    </location>
</feature>
<evidence type="ECO:0000259" key="1">
    <source>
        <dbReference type="SMART" id="SM00829"/>
    </source>
</evidence>
<dbReference type="SMART" id="SM00829">
    <property type="entry name" value="PKS_ER"/>
    <property type="match status" value="1"/>
</dbReference>
<dbReference type="Pfam" id="PF00107">
    <property type="entry name" value="ADH_zinc_N"/>
    <property type="match status" value="1"/>
</dbReference>
<dbReference type="PANTHER" id="PTHR45033">
    <property type="match status" value="1"/>
</dbReference>
<dbReference type="Pfam" id="PF08240">
    <property type="entry name" value="ADH_N"/>
    <property type="match status" value="1"/>
</dbReference>
<evidence type="ECO:0000313" key="3">
    <source>
        <dbReference type="Proteomes" id="UP001218218"/>
    </source>
</evidence>
<dbReference type="PANTHER" id="PTHR45033:SF2">
    <property type="entry name" value="ZINC-TYPE ALCOHOL DEHYDROGENASE-LIKE PROTEIN C1773.06C"/>
    <property type="match status" value="1"/>
</dbReference>
<keyword evidence="3" id="KW-1185">Reference proteome</keyword>
<dbReference type="InterPro" id="IPR036291">
    <property type="entry name" value="NAD(P)-bd_dom_sf"/>
</dbReference>
<dbReference type="Proteomes" id="UP001218218">
    <property type="component" value="Unassembled WGS sequence"/>
</dbReference>
<dbReference type="EMBL" id="JARIHO010000029">
    <property type="protein sequence ID" value="KAJ7337506.1"/>
    <property type="molecule type" value="Genomic_DNA"/>
</dbReference>
<dbReference type="CDD" id="cd08276">
    <property type="entry name" value="MDR7"/>
    <property type="match status" value="1"/>
</dbReference>
<dbReference type="SUPFAM" id="SSF51735">
    <property type="entry name" value="NAD(P)-binding Rossmann-fold domains"/>
    <property type="match status" value="1"/>
</dbReference>
<dbReference type="Gene3D" id="3.40.50.720">
    <property type="entry name" value="NAD(P)-binding Rossmann-like Domain"/>
    <property type="match status" value="1"/>
</dbReference>
<dbReference type="InterPro" id="IPR013154">
    <property type="entry name" value="ADH-like_N"/>
</dbReference>
<sequence length="364" mass="39104">MGCLSELGSRIYLHIPLVCGFIKTTWIPMREYRLNEFHGFDSLTLTETPTPDPGPSQVLVKVHAVSLQHRDLAVAKGRYPKAVQPGIVPMSDMAGEIVAVGSEVTNFSVGDRICANFAMPGFPLGDLGAAIDGVLAEFKLFDADPQRLVKFPDHLTYREASTLPCAGLTAYAALYGPVPVKSGDVVLIQGTSGVSIFVLQFALAAGATVIVTSSSDDKLKLAEKLGAHHGINYVATPNWDEEVMKITDGNGANIVIDIGGASSLIRSVKACASGGWIQLVGVIEKAQADLNSLPLLAIVKNVCLQGILMGGADRFRQMNERIDSVKMRPYIDPKEFTFEEAADAFRYMDGRSHVGKVVIQVSKD</sequence>
<evidence type="ECO:0000313" key="2">
    <source>
        <dbReference type="EMBL" id="KAJ7337506.1"/>
    </source>
</evidence>
<proteinExistence type="predicted"/>
<name>A0AAD6ZSX4_9AGAR</name>
<accession>A0AAD6ZSX4</accession>
<gene>
    <name evidence="2" type="ORF">DFH08DRAFT_877005</name>
</gene>
<reference evidence="2" key="1">
    <citation type="submission" date="2023-03" db="EMBL/GenBank/DDBJ databases">
        <title>Massive genome expansion in bonnet fungi (Mycena s.s.) driven by repeated elements and novel gene families across ecological guilds.</title>
        <authorList>
            <consortium name="Lawrence Berkeley National Laboratory"/>
            <person name="Harder C.B."/>
            <person name="Miyauchi S."/>
            <person name="Viragh M."/>
            <person name="Kuo A."/>
            <person name="Thoen E."/>
            <person name="Andreopoulos B."/>
            <person name="Lu D."/>
            <person name="Skrede I."/>
            <person name="Drula E."/>
            <person name="Henrissat B."/>
            <person name="Morin E."/>
            <person name="Kohler A."/>
            <person name="Barry K."/>
            <person name="LaButti K."/>
            <person name="Morin E."/>
            <person name="Salamov A."/>
            <person name="Lipzen A."/>
            <person name="Mereny Z."/>
            <person name="Hegedus B."/>
            <person name="Baldrian P."/>
            <person name="Stursova M."/>
            <person name="Weitz H."/>
            <person name="Taylor A."/>
            <person name="Grigoriev I.V."/>
            <person name="Nagy L.G."/>
            <person name="Martin F."/>
            <person name="Kauserud H."/>
        </authorList>
    </citation>
    <scope>NUCLEOTIDE SEQUENCE</scope>
    <source>
        <strain evidence="2">CBHHK002</strain>
    </source>
</reference>
<organism evidence="2 3">
    <name type="scientific">Mycena albidolilacea</name>
    <dbReference type="NCBI Taxonomy" id="1033008"/>
    <lineage>
        <taxon>Eukaryota</taxon>
        <taxon>Fungi</taxon>
        <taxon>Dikarya</taxon>
        <taxon>Basidiomycota</taxon>
        <taxon>Agaricomycotina</taxon>
        <taxon>Agaricomycetes</taxon>
        <taxon>Agaricomycetidae</taxon>
        <taxon>Agaricales</taxon>
        <taxon>Marasmiineae</taxon>
        <taxon>Mycenaceae</taxon>
        <taxon>Mycena</taxon>
    </lineage>
</organism>